<evidence type="ECO:0000313" key="4">
    <source>
        <dbReference type="Proteomes" id="UP000292704"/>
    </source>
</evidence>
<dbReference type="AlphaFoldDB" id="A0A482Y5H3"/>
<evidence type="ECO:0000259" key="2">
    <source>
        <dbReference type="Pfam" id="PF03779"/>
    </source>
</evidence>
<dbReference type="InterPro" id="IPR005530">
    <property type="entry name" value="SPW"/>
</dbReference>
<accession>A0A482Y5H3</accession>
<gene>
    <name evidence="3" type="ORF">ELS17_08355</name>
</gene>
<sequence length="121" mass="12083">MLVERTAGLSAALGAFVMVSTAVFTITGTMGIHNVLVGGLTAFLASVHAYRTGEQRSPSIVLAGILAVLGIWIAVAPTVAFGVERELVLGINGVAGALIAVLSLAGVYGSIKTSSANTTAA</sequence>
<proteinExistence type="predicted"/>
<feature type="transmembrane region" description="Helical" evidence="1">
    <location>
        <begin position="87"/>
        <end position="108"/>
    </location>
</feature>
<keyword evidence="1" id="KW-0812">Transmembrane</keyword>
<keyword evidence="1" id="KW-0472">Membrane</keyword>
<reference evidence="3 4" key="1">
    <citation type="submission" date="2019-02" db="EMBL/GenBank/DDBJ databases">
        <title>Genome analysis provides insights into bioremediation potentialities and Haloocin production by Natrinema altunense strain 4.1R isolated from Chott Douz in Tunisian desert.</title>
        <authorList>
            <person name="Najjari A."/>
            <person name="Youssef N."/>
            <person name="Ben Dhia O."/>
            <person name="Ferjani R."/>
            <person name="El Hidri D."/>
            <person name="Ouzari H.I."/>
            <person name="Cherif A."/>
        </authorList>
    </citation>
    <scope>NUCLEOTIDE SEQUENCE [LARGE SCALE GENOMIC DNA]</scope>
    <source>
        <strain evidence="3 4">4.1R</strain>
    </source>
</reference>
<feature type="transmembrane region" description="Helical" evidence="1">
    <location>
        <begin position="60"/>
        <end position="81"/>
    </location>
</feature>
<protein>
    <recommendedName>
        <fullName evidence="2">SPW repeat-containing integral membrane domain-containing protein</fullName>
    </recommendedName>
</protein>
<dbReference type="EMBL" id="SHMR01000001">
    <property type="protein sequence ID" value="RZH69713.1"/>
    <property type="molecule type" value="Genomic_DNA"/>
</dbReference>
<dbReference type="Proteomes" id="UP000292704">
    <property type="component" value="Unassembled WGS sequence"/>
</dbReference>
<dbReference type="Pfam" id="PF03779">
    <property type="entry name" value="SPW"/>
    <property type="match status" value="1"/>
</dbReference>
<keyword evidence="1" id="KW-1133">Transmembrane helix</keyword>
<evidence type="ECO:0000256" key="1">
    <source>
        <dbReference type="SAM" id="Phobius"/>
    </source>
</evidence>
<evidence type="ECO:0000313" key="3">
    <source>
        <dbReference type="EMBL" id="RZH69713.1"/>
    </source>
</evidence>
<comment type="caution">
    <text evidence="3">The sequence shown here is derived from an EMBL/GenBank/DDBJ whole genome shotgun (WGS) entry which is preliminary data.</text>
</comment>
<organism evidence="3 4">
    <name type="scientific">Natrinema altunense</name>
    <dbReference type="NCBI Taxonomy" id="222984"/>
    <lineage>
        <taxon>Archaea</taxon>
        <taxon>Methanobacteriati</taxon>
        <taxon>Methanobacteriota</taxon>
        <taxon>Stenosarchaea group</taxon>
        <taxon>Halobacteria</taxon>
        <taxon>Halobacteriales</taxon>
        <taxon>Natrialbaceae</taxon>
        <taxon>Natrinema</taxon>
    </lineage>
</organism>
<feature type="transmembrane region" description="Helical" evidence="1">
    <location>
        <begin position="35"/>
        <end position="53"/>
    </location>
</feature>
<name>A0A482Y5H3_9EURY</name>
<feature type="domain" description="SPW repeat-containing integral membrane" evidence="2">
    <location>
        <begin position="7"/>
        <end position="104"/>
    </location>
</feature>